<dbReference type="AlphaFoldDB" id="A0A0F9AM56"/>
<evidence type="ECO:0000313" key="1">
    <source>
        <dbReference type="EMBL" id="KKK73286.1"/>
    </source>
</evidence>
<accession>A0A0F9AM56</accession>
<gene>
    <name evidence="1" type="ORF">LCGC14_2895350</name>
</gene>
<comment type="caution">
    <text evidence="1">The sequence shown here is derived from an EMBL/GenBank/DDBJ whole genome shotgun (WGS) entry which is preliminary data.</text>
</comment>
<dbReference type="EMBL" id="LAZR01056853">
    <property type="protein sequence ID" value="KKK73286.1"/>
    <property type="molecule type" value="Genomic_DNA"/>
</dbReference>
<protein>
    <submittedName>
        <fullName evidence="1">Uncharacterized protein</fullName>
    </submittedName>
</protein>
<proteinExistence type="predicted"/>
<sequence>MVKNISWFSAIPRIHNDVAPNERWDRILNAVLVIFEKGGNARRGERREMKELLESVFENRTLIAELDNKIITEELIKILRPGITTTLLLDDENEIEEIQQEYDGTIQGPYVVISLRNVGPDTKKNPRIRLLWDGNYQAALELLNSKESENAYRALIDSLMVKVELTAFCKGGDRRARWTLDSIHPEYAEEEGCYGVAAKLTFFILDILGEDLNRKNLTEYEETVNHAKEMCMEEFNEQEINFLINTYPPRTCPLCLREINLIDFFRNGRNDPNSIVFGHYEFRGARSGDVHNGKNSFWIHRECNSVQGIHTVEEIIPILENIVRKQREYEINWED</sequence>
<reference evidence="1" key="1">
    <citation type="journal article" date="2015" name="Nature">
        <title>Complex archaea that bridge the gap between prokaryotes and eukaryotes.</title>
        <authorList>
            <person name="Spang A."/>
            <person name="Saw J.H."/>
            <person name="Jorgensen S.L."/>
            <person name="Zaremba-Niedzwiedzka K."/>
            <person name="Martijn J."/>
            <person name="Lind A.E."/>
            <person name="van Eijk R."/>
            <person name="Schleper C."/>
            <person name="Guy L."/>
            <person name="Ettema T.J."/>
        </authorList>
    </citation>
    <scope>NUCLEOTIDE SEQUENCE</scope>
</reference>
<feature type="non-terminal residue" evidence="1">
    <location>
        <position position="335"/>
    </location>
</feature>
<organism evidence="1">
    <name type="scientific">marine sediment metagenome</name>
    <dbReference type="NCBI Taxonomy" id="412755"/>
    <lineage>
        <taxon>unclassified sequences</taxon>
        <taxon>metagenomes</taxon>
        <taxon>ecological metagenomes</taxon>
    </lineage>
</organism>
<name>A0A0F9AM56_9ZZZZ</name>